<evidence type="ECO:0000313" key="1">
    <source>
        <dbReference type="EMBL" id="WAQ96397.1"/>
    </source>
</evidence>
<sequence>MFLPAHDRHHQMSDSLKQIYRKAAKVYKKDRESYERFANLLLDSTDEGRESFVPGLMAVIDDDDLFKATANSFVSDAKRPENDKPYREAMQAMLNLQLRESDNKCLKQRDIWFKNMRARWRRCVNESMISRPVGSIPMTPVMSP</sequence>
<reference evidence="1" key="1">
    <citation type="submission" date="2022-11" db="EMBL/GenBank/DDBJ databases">
        <title>Centuries of genome instability and evolution in soft-shell clam transmissible cancer (bioRxiv).</title>
        <authorList>
            <person name="Hart S.F.M."/>
            <person name="Yonemitsu M.A."/>
            <person name="Giersch R.M."/>
            <person name="Beal B.F."/>
            <person name="Arriagada G."/>
            <person name="Davis B.W."/>
            <person name="Ostrander E.A."/>
            <person name="Goff S.P."/>
            <person name="Metzger M.J."/>
        </authorList>
    </citation>
    <scope>NUCLEOTIDE SEQUENCE</scope>
    <source>
        <strain evidence="1">MELC-2E11</strain>
        <tissue evidence="1">Siphon/mantle</tissue>
    </source>
</reference>
<proteinExistence type="predicted"/>
<dbReference type="Proteomes" id="UP001164746">
    <property type="component" value="Chromosome 2"/>
</dbReference>
<feature type="non-terminal residue" evidence="1">
    <location>
        <position position="144"/>
    </location>
</feature>
<dbReference type="EMBL" id="CP111013">
    <property type="protein sequence ID" value="WAQ96397.1"/>
    <property type="molecule type" value="Genomic_DNA"/>
</dbReference>
<accession>A0ABY7DFF9</accession>
<keyword evidence="2" id="KW-1185">Reference proteome</keyword>
<evidence type="ECO:0000313" key="2">
    <source>
        <dbReference type="Proteomes" id="UP001164746"/>
    </source>
</evidence>
<name>A0ABY7DFF9_MYAAR</name>
<protein>
    <submittedName>
        <fullName evidence="1">Uncharacterized protein</fullName>
    </submittedName>
</protein>
<organism evidence="1 2">
    <name type="scientific">Mya arenaria</name>
    <name type="common">Soft-shell clam</name>
    <dbReference type="NCBI Taxonomy" id="6604"/>
    <lineage>
        <taxon>Eukaryota</taxon>
        <taxon>Metazoa</taxon>
        <taxon>Spiralia</taxon>
        <taxon>Lophotrochozoa</taxon>
        <taxon>Mollusca</taxon>
        <taxon>Bivalvia</taxon>
        <taxon>Autobranchia</taxon>
        <taxon>Heteroconchia</taxon>
        <taxon>Euheterodonta</taxon>
        <taxon>Imparidentia</taxon>
        <taxon>Neoheterodontei</taxon>
        <taxon>Myida</taxon>
        <taxon>Myoidea</taxon>
        <taxon>Myidae</taxon>
        <taxon>Mya</taxon>
    </lineage>
</organism>
<gene>
    <name evidence="1" type="ORF">MAR_029087</name>
</gene>